<comment type="cofactor">
    <cofactor evidence="1 4">
        <name>thiamine diphosphate</name>
        <dbReference type="ChEBI" id="CHEBI:58937"/>
    </cofactor>
</comment>
<dbReference type="CDD" id="cd02000">
    <property type="entry name" value="TPP_E1_PDC_ADC_BCADC"/>
    <property type="match status" value="1"/>
</dbReference>
<dbReference type="PATRIC" id="fig|33051.5.peg.3269"/>
<organism evidence="7 8">
    <name type="scientific">Sphingomonas sanguinis</name>
    <dbReference type="NCBI Taxonomy" id="33051"/>
    <lineage>
        <taxon>Bacteria</taxon>
        <taxon>Pseudomonadati</taxon>
        <taxon>Pseudomonadota</taxon>
        <taxon>Alphaproteobacteria</taxon>
        <taxon>Sphingomonadales</taxon>
        <taxon>Sphingomonadaceae</taxon>
        <taxon>Sphingomonas</taxon>
    </lineage>
</organism>
<sequence length="431" mass="47448">MAVPPEGISRANLAPLQLHVPEPKFRPGDAVDFASVEVPPAGAQRRPDTAAPADSFHELAYTLVRVLDDEGRAVGPWDPGLSPERLRRMLRHMVLLRAFDERMFRAQRQGKTSFYMKALGEEAVAVAAAHALDYEDMCFPSYRQQGLLIARDWSLVDMMNQIYSNSADRLGGKQLPIMYSAKEAGFFSISGNLTTQYPQAVGWAMASAAKGDTRIAAVWCGEGSTAEGDFHSACTFAAVYRAPVVMNVVNNQWAISSFSGFAGAEATTFAARAIGYGIAGLRVDGNDALAVYAATQWAAERARTNQGATLIEHFTYRTEGHSTSDDPTQYRSAGEPTAWPLGDPIRRLKDHLIALGEWDEERHATQDREVAEEVRAAQKAAEANGILGHGLHQPLDSLFDGVFEEMPWHLREQRQQMLDEEQASGRPWARK</sequence>
<feature type="domain" description="2-oxoisovalerate dehydrogenase E1 alpha subunit N-terminal" evidence="6">
    <location>
        <begin position="15"/>
        <end position="53"/>
    </location>
</feature>
<proteinExistence type="inferred from homology"/>
<evidence type="ECO:0000259" key="6">
    <source>
        <dbReference type="Pfam" id="PF12573"/>
    </source>
</evidence>
<dbReference type="PANTHER" id="PTHR43380">
    <property type="entry name" value="2-OXOISOVALERATE DEHYDROGENASE SUBUNIT ALPHA, MITOCHONDRIAL"/>
    <property type="match status" value="1"/>
</dbReference>
<dbReference type="EC" id="1.2.4.4" evidence="4"/>
<evidence type="ECO:0000313" key="8">
    <source>
        <dbReference type="Proteomes" id="UP000074410"/>
    </source>
</evidence>
<dbReference type="Proteomes" id="UP000074410">
    <property type="component" value="Unassembled WGS sequence"/>
</dbReference>
<dbReference type="InterPro" id="IPR022593">
    <property type="entry name" value="Oxoisoval_DH_suAlpha_N_dom"/>
</dbReference>
<dbReference type="GO" id="GO:0003863">
    <property type="term" value="F:branched-chain 2-oxo acid dehydrogenase activity"/>
    <property type="evidence" value="ECO:0007669"/>
    <property type="project" value="UniProtKB-EC"/>
</dbReference>
<evidence type="ECO:0000256" key="3">
    <source>
        <dbReference type="ARBA" id="ARBA00023052"/>
    </source>
</evidence>
<evidence type="ECO:0000256" key="4">
    <source>
        <dbReference type="RuleBase" id="RU365014"/>
    </source>
</evidence>
<comment type="caution">
    <text evidence="7">The sequence shown here is derived from an EMBL/GenBank/DDBJ whole genome shotgun (WGS) entry which is preliminary data.</text>
</comment>
<keyword evidence="3 4" id="KW-0786">Thiamine pyrophosphate</keyword>
<evidence type="ECO:0000259" key="5">
    <source>
        <dbReference type="Pfam" id="PF00676"/>
    </source>
</evidence>
<comment type="catalytic activity">
    <reaction evidence="4">
        <text>N(6)-[(R)-lipoyl]-L-lysyl-[protein] + 3-methyl-2-oxobutanoate + H(+) = N(6)-[(R)-S(8)-2-methylpropanoyldihydrolipoyl]-L-lysyl-[protein] + CO2</text>
        <dbReference type="Rhea" id="RHEA:13457"/>
        <dbReference type="Rhea" id="RHEA-COMP:10474"/>
        <dbReference type="Rhea" id="RHEA-COMP:10497"/>
        <dbReference type="ChEBI" id="CHEBI:11851"/>
        <dbReference type="ChEBI" id="CHEBI:15378"/>
        <dbReference type="ChEBI" id="CHEBI:16526"/>
        <dbReference type="ChEBI" id="CHEBI:83099"/>
        <dbReference type="ChEBI" id="CHEBI:83142"/>
        <dbReference type="EC" id="1.2.4.4"/>
    </reaction>
</comment>
<comment type="similarity">
    <text evidence="4">Belongs to the BCKDHA family.</text>
</comment>
<gene>
    <name evidence="7" type="ORF">NS258_10715</name>
</gene>
<dbReference type="Pfam" id="PF00676">
    <property type="entry name" value="E1_dh"/>
    <property type="match status" value="1"/>
</dbReference>
<dbReference type="InterPro" id="IPR029061">
    <property type="entry name" value="THDP-binding"/>
</dbReference>
<dbReference type="InterPro" id="IPR050771">
    <property type="entry name" value="Alpha-ketoacid_DH_E1_comp"/>
</dbReference>
<evidence type="ECO:0000256" key="2">
    <source>
        <dbReference type="ARBA" id="ARBA00023002"/>
    </source>
</evidence>
<dbReference type="Pfam" id="PF12573">
    <property type="entry name" value="OxoDH_E1alpha_N"/>
    <property type="match status" value="1"/>
</dbReference>
<dbReference type="GO" id="GO:0009083">
    <property type="term" value="P:branched-chain amino acid catabolic process"/>
    <property type="evidence" value="ECO:0007669"/>
    <property type="project" value="TreeGrafter"/>
</dbReference>
<reference evidence="7 8" key="1">
    <citation type="journal article" date="2016" name="Front. Microbiol.">
        <title>Genomic Resource of Rice Seed Associated Bacteria.</title>
        <authorList>
            <person name="Midha S."/>
            <person name="Bansal K."/>
            <person name="Sharma S."/>
            <person name="Kumar N."/>
            <person name="Patil P.P."/>
            <person name="Chaudhry V."/>
            <person name="Patil P.B."/>
        </authorList>
    </citation>
    <scope>NUCLEOTIDE SEQUENCE [LARGE SCALE GENOMIC DNA]</scope>
    <source>
        <strain evidence="7 8">NS258</strain>
    </source>
</reference>
<feature type="domain" description="Dehydrogenase E1 component" evidence="5">
    <location>
        <begin position="91"/>
        <end position="386"/>
    </location>
</feature>
<dbReference type="AlphaFoldDB" id="A0A147J7M7"/>
<dbReference type="Gene3D" id="3.40.50.970">
    <property type="match status" value="1"/>
</dbReference>
<dbReference type="SUPFAM" id="SSF52518">
    <property type="entry name" value="Thiamin diphosphate-binding fold (THDP-binding)"/>
    <property type="match status" value="1"/>
</dbReference>
<evidence type="ECO:0000313" key="7">
    <source>
        <dbReference type="EMBL" id="KTW12308.1"/>
    </source>
</evidence>
<name>A0A147J7M7_9SPHN</name>
<keyword evidence="2 4" id="KW-0560">Oxidoreductase</keyword>
<dbReference type="PANTHER" id="PTHR43380:SF1">
    <property type="entry name" value="2-OXOISOVALERATE DEHYDROGENASE SUBUNIT ALPHA, MITOCHONDRIAL"/>
    <property type="match status" value="1"/>
</dbReference>
<evidence type="ECO:0000256" key="1">
    <source>
        <dbReference type="ARBA" id="ARBA00001964"/>
    </source>
</evidence>
<dbReference type="RefSeq" id="WP_058717079.1">
    <property type="nucleotide sequence ID" value="NZ_LDTC01000073.1"/>
</dbReference>
<dbReference type="InterPro" id="IPR001017">
    <property type="entry name" value="DH_E1"/>
</dbReference>
<accession>A0A147J7M7</accession>
<comment type="function">
    <text evidence="4">The branched-chain alpha-keto dehydrogenase complex catalyzes the overall conversion of alpha-keto acids to acyl-CoA and CO(2). It contains multiple copies of three enzymatic components: branched-chain alpha-keto acid decarboxylase (E1), lipoamide acyltransferase (E2) and lipoamide dehydrogenase (E3).</text>
</comment>
<protein>
    <recommendedName>
        <fullName evidence="4">2-oxoisovalerate dehydrogenase subunit alpha</fullName>
        <ecNumber evidence="4">1.2.4.4</ecNumber>
    </recommendedName>
    <alternativeName>
        <fullName evidence="4">Branched-chain alpha-keto acid dehydrogenase E1 component alpha chain</fullName>
    </alternativeName>
</protein>
<dbReference type="EMBL" id="LDTC01000073">
    <property type="protein sequence ID" value="KTW12308.1"/>
    <property type="molecule type" value="Genomic_DNA"/>
</dbReference>